<name>A0A0D0C284_9AGAR</name>
<feature type="region of interest" description="Disordered" evidence="1">
    <location>
        <begin position="57"/>
        <end position="80"/>
    </location>
</feature>
<accession>A0A0D0C284</accession>
<feature type="compositionally biased region" description="Low complexity" evidence="1">
    <location>
        <begin position="63"/>
        <end position="80"/>
    </location>
</feature>
<gene>
    <name evidence="2" type="ORF">GYMLUDRAFT_50247</name>
</gene>
<dbReference type="AlphaFoldDB" id="A0A0D0C284"/>
<dbReference type="HOGENOM" id="CLU_1349067_0_0_1"/>
<feature type="compositionally biased region" description="Basic and acidic residues" evidence="1">
    <location>
        <begin position="187"/>
        <end position="203"/>
    </location>
</feature>
<proteinExistence type="predicted"/>
<reference evidence="2 3" key="1">
    <citation type="submission" date="2014-04" db="EMBL/GenBank/DDBJ databases">
        <title>Evolutionary Origins and Diversification of the Mycorrhizal Mutualists.</title>
        <authorList>
            <consortium name="DOE Joint Genome Institute"/>
            <consortium name="Mycorrhizal Genomics Consortium"/>
            <person name="Kohler A."/>
            <person name="Kuo A."/>
            <person name="Nagy L.G."/>
            <person name="Floudas D."/>
            <person name="Copeland A."/>
            <person name="Barry K.W."/>
            <person name="Cichocki N."/>
            <person name="Veneault-Fourrey C."/>
            <person name="LaButti K."/>
            <person name="Lindquist E.A."/>
            <person name="Lipzen A."/>
            <person name="Lundell T."/>
            <person name="Morin E."/>
            <person name="Murat C."/>
            <person name="Riley R."/>
            <person name="Ohm R."/>
            <person name="Sun H."/>
            <person name="Tunlid A."/>
            <person name="Henrissat B."/>
            <person name="Grigoriev I.V."/>
            <person name="Hibbett D.S."/>
            <person name="Martin F."/>
        </authorList>
    </citation>
    <scope>NUCLEOTIDE SEQUENCE [LARGE SCALE GENOMIC DNA]</scope>
    <source>
        <strain evidence="2 3">FD-317 M1</strain>
    </source>
</reference>
<protein>
    <submittedName>
        <fullName evidence="2">Uncharacterized protein</fullName>
    </submittedName>
</protein>
<evidence type="ECO:0000256" key="1">
    <source>
        <dbReference type="SAM" id="MobiDB-lite"/>
    </source>
</evidence>
<dbReference type="EMBL" id="KN834851">
    <property type="protein sequence ID" value="KIK51952.1"/>
    <property type="molecule type" value="Genomic_DNA"/>
</dbReference>
<organism evidence="2 3">
    <name type="scientific">Collybiopsis luxurians FD-317 M1</name>
    <dbReference type="NCBI Taxonomy" id="944289"/>
    <lineage>
        <taxon>Eukaryota</taxon>
        <taxon>Fungi</taxon>
        <taxon>Dikarya</taxon>
        <taxon>Basidiomycota</taxon>
        <taxon>Agaricomycotina</taxon>
        <taxon>Agaricomycetes</taxon>
        <taxon>Agaricomycetidae</taxon>
        <taxon>Agaricales</taxon>
        <taxon>Marasmiineae</taxon>
        <taxon>Omphalotaceae</taxon>
        <taxon>Collybiopsis</taxon>
        <taxon>Collybiopsis luxurians</taxon>
    </lineage>
</organism>
<feature type="compositionally biased region" description="Gly residues" evidence="1">
    <location>
        <begin position="172"/>
        <end position="186"/>
    </location>
</feature>
<keyword evidence="3" id="KW-1185">Reference proteome</keyword>
<dbReference type="Proteomes" id="UP000053593">
    <property type="component" value="Unassembled WGS sequence"/>
</dbReference>
<evidence type="ECO:0000313" key="2">
    <source>
        <dbReference type="EMBL" id="KIK51952.1"/>
    </source>
</evidence>
<sequence length="203" mass="22014">MEYEDYLHCQDGPRKLKGSFGHFGIKSNHHCHGPDTDPTNSKSNILSLDGDVDADNDSDLAPTSNFHSNLTSNSNSNTNTNTEYEFKPERDFDFKFFPATITKANPHLIAHTVRRLAWSSFLGWTTLTPVRMIVKAIVEETNTRVKVEMCESLILGGVGGAGARTRVEAGMGAGAGTRAKGGGGGMSRDEDARSLEGPGQREL</sequence>
<evidence type="ECO:0000313" key="3">
    <source>
        <dbReference type="Proteomes" id="UP000053593"/>
    </source>
</evidence>
<feature type="region of interest" description="Disordered" evidence="1">
    <location>
        <begin position="172"/>
        <end position="203"/>
    </location>
</feature>